<feature type="domain" description="Reverse transcriptase" evidence="1">
    <location>
        <begin position="633"/>
        <end position="857"/>
    </location>
</feature>
<dbReference type="EMBL" id="PITI01001381">
    <property type="protein sequence ID" value="TBU01296.1"/>
    <property type="molecule type" value="Genomic_DNA"/>
</dbReference>
<evidence type="ECO:0000313" key="3">
    <source>
        <dbReference type="Proteomes" id="UP000291404"/>
    </source>
</evidence>
<keyword evidence="2" id="KW-0548">Nucleotidyltransferase</keyword>
<proteinExistence type="predicted"/>
<dbReference type="AlphaFoldDB" id="A0A4Q9L2F4"/>
<dbReference type="SUPFAM" id="SSF56672">
    <property type="entry name" value="DNA/RNA polymerases"/>
    <property type="match status" value="1"/>
</dbReference>
<dbReference type="InterPro" id="IPR043502">
    <property type="entry name" value="DNA/RNA_pol_sf"/>
</dbReference>
<dbReference type="VEuPathDB" id="MicrosporidiaDB:CWI36_1381p0010"/>
<protein>
    <submittedName>
        <fullName evidence="2">Reverse transcriptase</fullName>
    </submittedName>
</protein>
<dbReference type="Pfam" id="PF00078">
    <property type="entry name" value="RVT_1"/>
    <property type="match status" value="1"/>
</dbReference>
<evidence type="ECO:0000313" key="2">
    <source>
        <dbReference type="EMBL" id="TBU01296.1"/>
    </source>
</evidence>
<dbReference type="GO" id="GO:0003964">
    <property type="term" value="F:RNA-directed DNA polymerase activity"/>
    <property type="evidence" value="ECO:0007669"/>
    <property type="project" value="UniProtKB-KW"/>
</dbReference>
<name>A0A4Q9L2F4_9MICR</name>
<organism evidence="2 3">
    <name type="scientific">Hamiltosporidium magnivora</name>
    <dbReference type="NCBI Taxonomy" id="148818"/>
    <lineage>
        <taxon>Eukaryota</taxon>
        <taxon>Fungi</taxon>
        <taxon>Fungi incertae sedis</taxon>
        <taxon>Microsporidia</taxon>
        <taxon>Dubosqiidae</taxon>
        <taxon>Hamiltosporidium</taxon>
    </lineage>
</organism>
<dbReference type="STRING" id="148818.A0A4Q9L2F4"/>
<accession>A0A4Q9L2F4</accession>
<dbReference type="PANTHER" id="PTHR33332">
    <property type="entry name" value="REVERSE TRANSCRIPTASE DOMAIN-CONTAINING PROTEIN"/>
    <property type="match status" value="1"/>
</dbReference>
<evidence type="ECO:0000259" key="1">
    <source>
        <dbReference type="PROSITE" id="PS50878"/>
    </source>
</evidence>
<reference evidence="2 3" key="1">
    <citation type="submission" date="2017-12" db="EMBL/GenBank/DDBJ databases">
        <authorList>
            <person name="Pombert J.-F."/>
            <person name="Haag K.L."/>
            <person name="Ebert D."/>
        </authorList>
    </citation>
    <scope>NUCLEOTIDE SEQUENCE [LARGE SCALE GENOMIC DNA]</scope>
    <source>
        <strain evidence="2">BE-OM-2</strain>
    </source>
</reference>
<gene>
    <name evidence="2" type="ORF">CWI36_1381p0010</name>
</gene>
<keyword evidence="2" id="KW-0695">RNA-directed DNA polymerase</keyword>
<dbReference type="InterPro" id="IPR043128">
    <property type="entry name" value="Rev_trsase/Diguanyl_cyclase"/>
</dbReference>
<sequence>MSTIADSEILEVPTKHGAKARRNYNERLYNNNNTIASDNRTINTTETSYRKKRGRNKIHDRGKPVSENTLLSMKQIELIVNGKSPVVQTKYVISYYTNIVANKINLYKLALENIIPGSSRLIVNMDFINNDTVEIISNENDEEALSYAFAKLPACKLSQSPEIDEKGTLWAQGLIERMRKIKDRQTNTNTRLRRLAIKIIQSSGKELQDVNLHLDTNRNLLMIFKTGFINIGGLSTQKITTINTILNETKLDMLGIAETWRDEITCLHEDYKIIAIKPSIKILNRNSNKEGMIVIGRKEIIFSNIYELTEFGISIKVNSTNLFIFIYRNLSSNLTNIILDKLYEHIDNKIIVIGDYNLEQHKEMECEILDRHILFGLSEINLKTMTYKHGEKTSCPDKVFSNITIFTETKEIPQINHKLIICEIPETILPKTPRYKMNLLKDKAIAEKIKIQIQKYKHNCKLLLKNLEIDPCCDLLHNIILKSTRTIQIRPRQAPRLNDVIQHIRLTREKARKLKQPVYNTLCQEVKNLKKRFTDNDLPASRTKHIGLDTCEFEKILKFHGSATPKTNLDSNRLLNEFVIDSQYKTTEKTIQEINEYYNDKKTKRQMSTVNKIIEVSIKEVTDCISTLKSGKSGGLTGIRNEFLKICPENFIEELTKLYNRIINTHTGFRTKHSTLNHALCLDTLLRHSNGERICVTLDIKKAYDSVDRNKLYTKLLIQQNFSLNDTELIASMIENNRYTTCGAEDSQTSKTASLGLPQGSIISPTLFNIFINDLVEYLPKHLRSFIFMYADDIIIYGNQIRTIQKIIDSLVRHANHNNYQFNPKKCFYNATKEHQISIYGTRIEKQNPLKYLGFYFNNRNADTKQTLKVLRQRAVRAAVITNKVMRKGIFNTDEKLHVLKLRAYKTFVRPHLDYFSQLLGCNKTFTDESDRIQKGILKYIFKIYYRTPSSIIYSILPIENVLQRCQRLRYGIAHKILRMKNTIVQYVYKKNFSKNLREFKNYYETINRNYSGDDFLTKYKKIHKENLRINFQTFSWNETLKLYNFKQCNRLNFNQILEIIHPVHKRQELADILIKYIQINIGLPTQ</sequence>
<keyword evidence="2" id="KW-0808">Transferase</keyword>
<dbReference type="PROSITE" id="PS50878">
    <property type="entry name" value="RT_POL"/>
    <property type="match status" value="1"/>
</dbReference>
<dbReference type="InterPro" id="IPR000477">
    <property type="entry name" value="RT_dom"/>
</dbReference>
<comment type="caution">
    <text evidence="2">The sequence shown here is derived from an EMBL/GenBank/DDBJ whole genome shotgun (WGS) entry which is preliminary data.</text>
</comment>
<dbReference type="Proteomes" id="UP000291404">
    <property type="component" value="Unassembled WGS sequence"/>
</dbReference>
<keyword evidence="3" id="KW-1185">Reference proteome</keyword>
<dbReference type="VEuPathDB" id="MicrosporidiaDB:CWI39_0974p0010"/>
<dbReference type="VEuPathDB" id="MicrosporidiaDB:CWI39_0974p0020"/>
<feature type="non-terminal residue" evidence="2">
    <location>
        <position position="1"/>
    </location>
</feature>
<dbReference type="Gene3D" id="3.30.70.270">
    <property type="match status" value="1"/>
</dbReference>